<gene>
    <name evidence="12" type="ORF">GSLYS_00009515001</name>
</gene>
<comment type="subcellular location">
    <subcellularLocation>
        <location evidence="7">Endomembrane system</location>
        <topology evidence="7">Single-pass membrane protein</topology>
    </subcellularLocation>
    <subcellularLocation>
        <location evidence="1 8">Membrane</location>
        <topology evidence="1 8">Single-pass type I membrane protein</topology>
    </subcellularLocation>
</comment>
<proteinExistence type="inferred from homology"/>
<dbReference type="PROSITE" id="PS50866">
    <property type="entry name" value="GOLD"/>
    <property type="match status" value="1"/>
</dbReference>
<dbReference type="Proteomes" id="UP001497497">
    <property type="component" value="Unassembled WGS sequence"/>
</dbReference>
<keyword evidence="5 9" id="KW-1133">Transmembrane helix</keyword>
<dbReference type="AlphaFoldDB" id="A0AAV2HPX6"/>
<dbReference type="InterPro" id="IPR015720">
    <property type="entry name" value="Emp24-like"/>
</dbReference>
<dbReference type="Pfam" id="PF01105">
    <property type="entry name" value="EMP24_GP25L"/>
    <property type="match status" value="1"/>
</dbReference>
<dbReference type="InterPro" id="IPR036598">
    <property type="entry name" value="GOLD_dom_sf"/>
</dbReference>
<dbReference type="GO" id="GO:0016020">
    <property type="term" value="C:membrane"/>
    <property type="evidence" value="ECO:0007669"/>
    <property type="project" value="UniProtKB-SubCell"/>
</dbReference>
<sequence length="232" mass="26679">MESKKRDVTFILTTTLLLFRLCNCSDIDLTIDISPGRQECFWETLPSKTSVEVDYQVIDGGDLDIDVMVVGPDNRIYQMDQRKTENTMRIETGDAGDYKVCFDNTFSRISNKLVFFEIFIEDGKDDEDDDDNTLTFEGENMQGQLDMTVEEFKGILERAKKNLDRSIQVQTLIKLHEAKDRNTQEANFFRVNFFSLFQLVLMIFVGLVQVIVIRSLFTYQQPASGGSLKART</sequence>
<evidence type="ECO:0000256" key="3">
    <source>
        <dbReference type="ARBA" id="ARBA00022692"/>
    </source>
</evidence>
<keyword evidence="3 8" id="KW-0812">Transmembrane</keyword>
<evidence type="ECO:0000256" key="1">
    <source>
        <dbReference type="ARBA" id="ARBA00004479"/>
    </source>
</evidence>
<protein>
    <recommendedName>
        <fullName evidence="11">GOLD domain-containing protein</fullName>
    </recommendedName>
</protein>
<dbReference type="SMART" id="SM01190">
    <property type="entry name" value="EMP24_GP25L"/>
    <property type="match status" value="1"/>
</dbReference>
<evidence type="ECO:0000256" key="10">
    <source>
        <dbReference type="SAM" id="SignalP"/>
    </source>
</evidence>
<reference evidence="12 13" key="1">
    <citation type="submission" date="2024-04" db="EMBL/GenBank/DDBJ databases">
        <authorList>
            <consortium name="Genoscope - CEA"/>
            <person name="William W."/>
        </authorList>
    </citation>
    <scope>NUCLEOTIDE SEQUENCE [LARGE SCALE GENOMIC DNA]</scope>
</reference>
<comment type="similarity">
    <text evidence="2 8">Belongs to the EMP24/GP25L family.</text>
</comment>
<feature type="chain" id="PRO_5043506024" description="GOLD domain-containing protein" evidence="10">
    <location>
        <begin position="25"/>
        <end position="232"/>
    </location>
</feature>
<dbReference type="SUPFAM" id="SSF101576">
    <property type="entry name" value="Supernatant protein factor (SPF), C-terminal domain"/>
    <property type="match status" value="1"/>
</dbReference>
<evidence type="ECO:0000256" key="4">
    <source>
        <dbReference type="ARBA" id="ARBA00022729"/>
    </source>
</evidence>
<feature type="transmembrane region" description="Helical" evidence="9">
    <location>
        <begin position="193"/>
        <end position="213"/>
    </location>
</feature>
<evidence type="ECO:0000256" key="8">
    <source>
        <dbReference type="RuleBase" id="RU003827"/>
    </source>
</evidence>
<evidence type="ECO:0000256" key="9">
    <source>
        <dbReference type="SAM" id="Phobius"/>
    </source>
</evidence>
<keyword evidence="4 10" id="KW-0732">Signal</keyword>
<dbReference type="InterPro" id="IPR009038">
    <property type="entry name" value="GOLD_dom"/>
</dbReference>
<accession>A0AAV2HPX6</accession>
<dbReference type="EMBL" id="CAXITT010000205">
    <property type="protein sequence ID" value="CAL1535555.1"/>
    <property type="molecule type" value="Genomic_DNA"/>
</dbReference>
<keyword evidence="13" id="KW-1185">Reference proteome</keyword>
<evidence type="ECO:0000259" key="11">
    <source>
        <dbReference type="PROSITE" id="PS50866"/>
    </source>
</evidence>
<dbReference type="GO" id="GO:0012505">
    <property type="term" value="C:endomembrane system"/>
    <property type="evidence" value="ECO:0007669"/>
    <property type="project" value="UniProtKB-SubCell"/>
</dbReference>
<evidence type="ECO:0000256" key="6">
    <source>
        <dbReference type="ARBA" id="ARBA00023136"/>
    </source>
</evidence>
<name>A0AAV2HPX6_LYMST</name>
<evidence type="ECO:0000256" key="7">
    <source>
        <dbReference type="ARBA" id="ARBA00037847"/>
    </source>
</evidence>
<evidence type="ECO:0000313" key="12">
    <source>
        <dbReference type="EMBL" id="CAL1535555.1"/>
    </source>
</evidence>
<evidence type="ECO:0000313" key="13">
    <source>
        <dbReference type="Proteomes" id="UP001497497"/>
    </source>
</evidence>
<comment type="caution">
    <text evidence="12">The sequence shown here is derived from an EMBL/GenBank/DDBJ whole genome shotgun (WGS) entry which is preliminary data.</text>
</comment>
<evidence type="ECO:0000256" key="5">
    <source>
        <dbReference type="ARBA" id="ARBA00022989"/>
    </source>
</evidence>
<dbReference type="PANTHER" id="PTHR22811">
    <property type="entry name" value="TRANSMEMBRANE EMP24 DOMAIN-CONTAINING PROTEIN"/>
    <property type="match status" value="1"/>
</dbReference>
<keyword evidence="6 9" id="KW-0472">Membrane</keyword>
<feature type="domain" description="GOLD" evidence="11">
    <location>
        <begin position="38"/>
        <end position="120"/>
    </location>
</feature>
<evidence type="ECO:0000256" key="2">
    <source>
        <dbReference type="ARBA" id="ARBA00007104"/>
    </source>
</evidence>
<organism evidence="12 13">
    <name type="scientific">Lymnaea stagnalis</name>
    <name type="common">Great pond snail</name>
    <name type="synonym">Helix stagnalis</name>
    <dbReference type="NCBI Taxonomy" id="6523"/>
    <lineage>
        <taxon>Eukaryota</taxon>
        <taxon>Metazoa</taxon>
        <taxon>Spiralia</taxon>
        <taxon>Lophotrochozoa</taxon>
        <taxon>Mollusca</taxon>
        <taxon>Gastropoda</taxon>
        <taxon>Heterobranchia</taxon>
        <taxon>Euthyneura</taxon>
        <taxon>Panpulmonata</taxon>
        <taxon>Hygrophila</taxon>
        <taxon>Lymnaeoidea</taxon>
        <taxon>Lymnaeidae</taxon>
        <taxon>Lymnaea</taxon>
    </lineage>
</organism>
<feature type="signal peptide" evidence="10">
    <location>
        <begin position="1"/>
        <end position="24"/>
    </location>
</feature>